<feature type="domain" description="Peptidase M24" evidence="1">
    <location>
        <begin position="52"/>
        <end position="256"/>
    </location>
</feature>
<dbReference type="Proteomes" id="UP000070341">
    <property type="component" value="Unassembled WGS sequence"/>
</dbReference>
<dbReference type="EMBL" id="LHXU01000017">
    <property type="protein sequence ID" value="KXB00195.1"/>
    <property type="molecule type" value="Genomic_DNA"/>
</dbReference>
<evidence type="ECO:0000313" key="3">
    <source>
        <dbReference type="Proteomes" id="UP000070341"/>
    </source>
</evidence>
<reference evidence="2 3" key="1">
    <citation type="journal article" date="2016" name="Sci. Rep.">
        <title>Metabolic traits of an uncultured archaeal lineage -MSBL1- from brine pools of the Red Sea.</title>
        <authorList>
            <person name="Mwirichia R."/>
            <person name="Alam I."/>
            <person name="Rashid M."/>
            <person name="Vinu M."/>
            <person name="Ba-Alawi W."/>
            <person name="Anthony Kamau A."/>
            <person name="Kamanda Ngugi D."/>
            <person name="Goker M."/>
            <person name="Klenk H.P."/>
            <person name="Bajic V."/>
            <person name="Stingl U."/>
        </authorList>
    </citation>
    <scope>NUCLEOTIDE SEQUENCE [LARGE SCALE GENOMIC DNA]</scope>
    <source>
        <strain evidence="2">SCGC-AAA259M10</strain>
    </source>
</reference>
<protein>
    <recommendedName>
        <fullName evidence="1">Peptidase M24 domain-containing protein</fullName>
    </recommendedName>
</protein>
<dbReference type="Gene3D" id="3.90.230.10">
    <property type="entry name" value="Creatinase/methionine aminopeptidase superfamily"/>
    <property type="match status" value="1"/>
</dbReference>
<gene>
    <name evidence="2" type="ORF">AKJ40_01745</name>
</gene>
<proteinExistence type="predicted"/>
<dbReference type="CDD" id="cd01066">
    <property type="entry name" value="APP_MetAP"/>
    <property type="match status" value="1"/>
</dbReference>
<dbReference type="InterPro" id="IPR000994">
    <property type="entry name" value="Pept_M24"/>
</dbReference>
<sequence length="292" mass="32770">MSEEAAKGKIGIDVWTPMARKASKEVFPNAEFVGTDVLDEAKMVKTEDELNCLKIAYAITEAGMREGLDFLKPGVRECEVLAKVWEKMTALGSEWTQCSNIVCSDPYTTPYRRFTSDRLIQEGDLVIIDVGGYYNGYWGDFTRTYLCGDIEATETQKKVHQQAYDALWKATEAAKPGNTNQDLVPEGNLDVDPEYNLGGVWGHGSGVNPWEAPDLSSWSKEAIELKPKMQFNIEPYSGDSEARQGVRLENNIIVKEDGPEVYSTFPFDSRLLDEVHPLDETTGRKDPVKFFE</sequence>
<dbReference type="AlphaFoldDB" id="A0A133V1A5"/>
<name>A0A133V1A5_9EURY</name>
<organism evidence="2 3">
    <name type="scientific">candidate division MSBL1 archaeon SCGC-AAA259M10</name>
    <dbReference type="NCBI Taxonomy" id="1698270"/>
    <lineage>
        <taxon>Archaea</taxon>
        <taxon>Methanobacteriati</taxon>
        <taxon>Methanobacteriota</taxon>
        <taxon>candidate division MSBL1</taxon>
    </lineage>
</organism>
<dbReference type="PANTHER" id="PTHR46112">
    <property type="entry name" value="AMINOPEPTIDASE"/>
    <property type="match status" value="1"/>
</dbReference>
<dbReference type="InterPro" id="IPR036005">
    <property type="entry name" value="Creatinase/aminopeptidase-like"/>
</dbReference>
<dbReference type="Pfam" id="PF00557">
    <property type="entry name" value="Peptidase_M24"/>
    <property type="match status" value="1"/>
</dbReference>
<dbReference type="PANTHER" id="PTHR46112:SF2">
    <property type="entry name" value="XAA-PRO AMINOPEPTIDASE P-RELATED"/>
    <property type="match status" value="1"/>
</dbReference>
<evidence type="ECO:0000313" key="2">
    <source>
        <dbReference type="EMBL" id="KXB00195.1"/>
    </source>
</evidence>
<dbReference type="InterPro" id="IPR050659">
    <property type="entry name" value="Peptidase_M24B"/>
</dbReference>
<comment type="caution">
    <text evidence="2">The sequence shown here is derived from an EMBL/GenBank/DDBJ whole genome shotgun (WGS) entry which is preliminary data.</text>
</comment>
<keyword evidence="3" id="KW-1185">Reference proteome</keyword>
<evidence type="ECO:0000259" key="1">
    <source>
        <dbReference type="Pfam" id="PF00557"/>
    </source>
</evidence>
<dbReference type="SUPFAM" id="SSF55920">
    <property type="entry name" value="Creatinase/aminopeptidase"/>
    <property type="match status" value="1"/>
</dbReference>
<accession>A0A133V1A5</accession>